<dbReference type="Proteomes" id="UP000433883">
    <property type="component" value="Unassembled WGS sequence"/>
</dbReference>
<evidence type="ECO:0000313" key="3">
    <source>
        <dbReference type="EMBL" id="KAE9982367.1"/>
    </source>
</evidence>
<protein>
    <recommendedName>
        <fullName evidence="7">Zn(2)-C6 fungal-type domain-containing protein</fullName>
    </recommendedName>
</protein>
<reference evidence="4 5" key="1">
    <citation type="submission" date="2018-12" db="EMBL/GenBank/DDBJ databases">
        <title>Venturia inaequalis Genome Resource.</title>
        <authorList>
            <person name="Lichtner F.J."/>
        </authorList>
    </citation>
    <scope>NUCLEOTIDE SEQUENCE [LARGE SCALE GENOMIC DNA]</scope>
    <source>
        <strain evidence="4 5">120213</strain>
        <strain evidence="2">Bline_iso_100314</strain>
        <strain evidence="3 6">DMI_063113</strain>
    </source>
</reference>
<name>A0A8H3V811_VENIN</name>
<proteinExistence type="predicted"/>
<evidence type="ECO:0008006" key="7">
    <source>
        <dbReference type="Google" id="ProtNLM"/>
    </source>
</evidence>
<sequence>MAVYDASSVVSRTCEKCDEQRPCRDCVRRGERCSLVDYDVEPAPSLSKSQSSYRSSSALPQAGFPSPGGSESHSPESDTFSFLTQFKVPKQTAAPDWSQDLLLMNNYTRSTCRSFSHVESIRIIWETVVPELAVEHRFLMHGLLALSAFHLCQLRPAETKKFAALATLHQGQALSHFRPVLPAINEENCEAAVCMAIVLSIIGISALSRPRDTQSDASDLHTSSFNDILGVFSLTRGVAEVLAPAQSQLHDSQIKVMFGTWRLDSYENIYLPEEVQSRFDAMKHEIVPSLVTDAASNLTACLTALDQLEQIYKDVQYNLASPDHIRVPAESHEVEMEIGFILKWTTSVPAEYVTLLREHHTAALIILAHYVVTMMSMGERWYSKNWSENALQMIKEIIDPSGLPWLRWPEDRLRRQQELWRTAMDMSSAVQVAKPEDSSMDIDTYNFKKKVSLVK</sequence>
<dbReference type="EMBL" id="WNWS01000045">
    <property type="protein sequence ID" value="KAE9984932.1"/>
    <property type="molecule type" value="Genomic_DNA"/>
</dbReference>
<evidence type="ECO:0000256" key="1">
    <source>
        <dbReference type="SAM" id="MobiDB-lite"/>
    </source>
</evidence>
<evidence type="ECO:0000313" key="6">
    <source>
        <dbReference type="Proteomes" id="UP000490939"/>
    </source>
</evidence>
<dbReference type="Proteomes" id="UP000447873">
    <property type="component" value="Unassembled WGS sequence"/>
</dbReference>
<dbReference type="PANTHER" id="PTHR47784:SF5">
    <property type="entry name" value="STEROL UPTAKE CONTROL PROTEIN 2"/>
    <property type="match status" value="1"/>
</dbReference>
<dbReference type="OrthoDB" id="5386330at2759"/>
<gene>
    <name evidence="2" type="ORF">BLS_009724</name>
    <name evidence="3" type="ORF">EG327_005880</name>
    <name evidence="4" type="ORF">EG328_008130</name>
</gene>
<feature type="region of interest" description="Disordered" evidence="1">
    <location>
        <begin position="42"/>
        <end position="78"/>
    </location>
</feature>
<dbReference type="GO" id="GO:0001228">
    <property type="term" value="F:DNA-binding transcription activator activity, RNA polymerase II-specific"/>
    <property type="evidence" value="ECO:0007669"/>
    <property type="project" value="TreeGrafter"/>
</dbReference>
<evidence type="ECO:0000313" key="5">
    <source>
        <dbReference type="Proteomes" id="UP000447873"/>
    </source>
</evidence>
<dbReference type="InterPro" id="IPR053157">
    <property type="entry name" value="Sterol_Uptake_Regulator"/>
</dbReference>
<comment type="caution">
    <text evidence="4">The sequence shown here is derived from an EMBL/GenBank/DDBJ whole genome shotgun (WGS) entry which is preliminary data.</text>
</comment>
<feature type="compositionally biased region" description="Low complexity" evidence="1">
    <location>
        <begin position="45"/>
        <end position="57"/>
    </location>
</feature>
<dbReference type="PANTHER" id="PTHR47784">
    <property type="entry name" value="STEROL UPTAKE CONTROL PROTEIN 2"/>
    <property type="match status" value="1"/>
</dbReference>
<dbReference type="Proteomes" id="UP000490939">
    <property type="component" value="Unassembled WGS sequence"/>
</dbReference>
<dbReference type="EMBL" id="WNWR01000340">
    <property type="protein sequence ID" value="KAE9982367.1"/>
    <property type="molecule type" value="Genomic_DNA"/>
</dbReference>
<organism evidence="4 5">
    <name type="scientific">Venturia inaequalis</name>
    <name type="common">Apple scab fungus</name>
    <dbReference type="NCBI Taxonomy" id="5025"/>
    <lineage>
        <taxon>Eukaryota</taxon>
        <taxon>Fungi</taxon>
        <taxon>Dikarya</taxon>
        <taxon>Ascomycota</taxon>
        <taxon>Pezizomycotina</taxon>
        <taxon>Dothideomycetes</taxon>
        <taxon>Pleosporomycetidae</taxon>
        <taxon>Venturiales</taxon>
        <taxon>Venturiaceae</taxon>
        <taxon>Venturia</taxon>
    </lineage>
</organism>
<keyword evidence="6" id="KW-1185">Reference proteome</keyword>
<evidence type="ECO:0000313" key="4">
    <source>
        <dbReference type="EMBL" id="KAE9984932.1"/>
    </source>
</evidence>
<dbReference type="Pfam" id="PF11951">
    <property type="entry name" value="Fungal_trans_2"/>
    <property type="match status" value="1"/>
</dbReference>
<dbReference type="InterPro" id="IPR021858">
    <property type="entry name" value="Fun_TF"/>
</dbReference>
<evidence type="ECO:0000313" key="2">
    <source>
        <dbReference type="EMBL" id="KAE9979518.1"/>
    </source>
</evidence>
<accession>A0A8H3V811</accession>
<dbReference type="EMBL" id="WNWQ01000091">
    <property type="protein sequence ID" value="KAE9979518.1"/>
    <property type="molecule type" value="Genomic_DNA"/>
</dbReference>
<dbReference type="AlphaFoldDB" id="A0A8H3V811"/>